<evidence type="ECO:0000256" key="4">
    <source>
        <dbReference type="ARBA" id="ARBA00023027"/>
    </source>
</evidence>
<keyword evidence="4 5" id="KW-0520">NAD</keyword>
<feature type="binding site" evidence="7">
    <location>
        <position position="15"/>
    </location>
    <ligand>
        <name>substrate</name>
    </ligand>
</feature>
<keyword evidence="12" id="KW-1185">Reference proteome</keyword>
<dbReference type="PIRSF" id="PIRSF000183">
    <property type="entry name" value="Alanine_dh"/>
    <property type="match status" value="1"/>
</dbReference>
<feature type="binding site" evidence="8">
    <location>
        <position position="279"/>
    </location>
    <ligand>
        <name>NAD(+)</name>
        <dbReference type="ChEBI" id="CHEBI:57540"/>
    </ligand>
</feature>
<dbReference type="GO" id="GO:0000166">
    <property type="term" value="F:nucleotide binding"/>
    <property type="evidence" value="ECO:0007669"/>
    <property type="project" value="UniProtKB-KW"/>
</dbReference>
<evidence type="ECO:0000256" key="1">
    <source>
        <dbReference type="ARBA" id="ARBA00005689"/>
    </source>
</evidence>
<feature type="binding site" evidence="8">
    <location>
        <begin position="267"/>
        <end position="270"/>
    </location>
    <ligand>
        <name>NAD(+)</name>
        <dbReference type="ChEBI" id="CHEBI:57540"/>
    </ligand>
</feature>
<feature type="binding site" evidence="8">
    <location>
        <position position="220"/>
    </location>
    <ligand>
        <name>NAD(+)</name>
        <dbReference type="ChEBI" id="CHEBI:57540"/>
    </ligand>
</feature>
<dbReference type="SUPFAM" id="SSF52283">
    <property type="entry name" value="Formate/glycerate dehydrogenase catalytic domain-like"/>
    <property type="match status" value="1"/>
</dbReference>
<evidence type="ECO:0000259" key="9">
    <source>
        <dbReference type="SMART" id="SM01002"/>
    </source>
</evidence>
<feature type="binding site" evidence="8">
    <location>
        <position position="203"/>
    </location>
    <ligand>
        <name>NAD(+)</name>
        <dbReference type="ChEBI" id="CHEBI:57540"/>
    </ligand>
</feature>
<evidence type="ECO:0000259" key="10">
    <source>
        <dbReference type="SMART" id="SM01003"/>
    </source>
</evidence>
<organism evidence="11 12">
    <name type="scientific">Hwanghaeella grinnelliae</name>
    <dbReference type="NCBI Taxonomy" id="2500179"/>
    <lineage>
        <taxon>Bacteria</taxon>
        <taxon>Pseudomonadati</taxon>
        <taxon>Pseudomonadota</taxon>
        <taxon>Alphaproteobacteria</taxon>
        <taxon>Rhodospirillales</taxon>
        <taxon>Rhodospirillaceae</taxon>
        <taxon>Hwanghaeella</taxon>
    </lineage>
</organism>
<evidence type="ECO:0000313" key="12">
    <source>
        <dbReference type="Proteomes" id="UP000287447"/>
    </source>
</evidence>
<reference evidence="12" key="1">
    <citation type="submission" date="2019-01" db="EMBL/GenBank/DDBJ databases">
        <title>Gri0909 isolated from a small marine red alga.</title>
        <authorList>
            <person name="Kim J."/>
            <person name="Jeong S.E."/>
            <person name="Jeon C.O."/>
        </authorList>
    </citation>
    <scope>NUCLEOTIDE SEQUENCE [LARGE SCALE GENOMIC DNA]</scope>
    <source>
        <strain evidence="12">Gri0909</strain>
    </source>
</reference>
<proteinExistence type="inferred from homology"/>
<feature type="active site" description="Proton donor/acceptor" evidence="6">
    <location>
        <position position="96"/>
    </location>
</feature>
<feature type="domain" description="Alanine dehydrogenase/pyridine nucleotide transhydrogenase NAD(H)-binding" evidence="9">
    <location>
        <begin position="149"/>
        <end position="297"/>
    </location>
</feature>
<dbReference type="PANTHER" id="PTHR42795">
    <property type="entry name" value="ALANINE DEHYDROGENASE"/>
    <property type="match status" value="1"/>
</dbReference>
<accession>A0A3S2W6T0</accession>
<comment type="caution">
    <text evidence="11">The sequence shown here is derived from an EMBL/GenBank/DDBJ whole genome shotgun (WGS) entry which is preliminary data.</text>
</comment>
<dbReference type="Pfam" id="PF05222">
    <property type="entry name" value="AlaDh_PNT_N"/>
    <property type="match status" value="1"/>
</dbReference>
<evidence type="ECO:0000256" key="5">
    <source>
        <dbReference type="PIRNR" id="PIRNR000183"/>
    </source>
</evidence>
<dbReference type="Pfam" id="PF01262">
    <property type="entry name" value="AlaDh_PNT_C"/>
    <property type="match status" value="1"/>
</dbReference>
<dbReference type="EC" id="1.4.1.1" evidence="2 5"/>
<feature type="binding site" evidence="8">
    <location>
        <position position="134"/>
    </location>
    <ligand>
        <name>NAD(+)</name>
        <dbReference type="ChEBI" id="CHEBI:57540"/>
    </ligand>
</feature>
<dbReference type="Proteomes" id="UP000287447">
    <property type="component" value="Unassembled WGS sequence"/>
</dbReference>
<dbReference type="SMART" id="SM01002">
    <property type="entry name" value="AlaDh_PNT_C"/>
    <property type="match status" value="1"/>
</dbReference>
<dbReference type="Gene3D" id="3.40.50.720">
    <property type="entry name" value="NAD(P)-binding Rossmann-like Domain"/>
    <property type="match status" value="2"/>
</dbReference>
<dbReference type="NCBIfam" id="TIGR00518">
    <property type="entry name" value="alaDH"/>
    <property type="match status" value="1"/>
</dbReference>
<dbReference type="OrthoDB" id="9804592at2"/>
<feature type="binding site" evidence="8">
    <location>
        <begin position="239"/>
        <end position="240"/>
    </location>
    <ligand>
        <name>NAD(+)</name>
        <dbReference type="ChEBI" id="CHEBI:57540"/>
    </ligand>
</feature>
<dbReference type="CDD" id="cd05305">
    <property type="entry name" value="L-AlaDH"/>
    <property type="match status" value="1"/>
</dbReference>
<evidence type="ECO:0000256" key="3">
    <source>
        <dbReference type="ARBA" id="ARBA00023002"/>
    </source>
</evidence>
<feature type="binding site" evidence="8">
    <location>
        <position position="198"/>
    </location>
    <ligand>
        <name>NAD(+)</name>
        <dbReference type="ChEBI" id="CHEBI:57540"/>
    </ligand>
</feature>
<dbReference type="GO" id="GO:0000286">
    <property type="term" value="F:alanine dehydrogenase activity"/>
    <property type="evidence" value="ECO:0007669"/>
    <property type="project" value="UniProtKB-UniRule"/>
</dbReference>
<dbReference type="InterPro" id="IPR007698">
    <property type="entry name" value="AlaDH/PNT_NAD(H)-bd"/>
</dbReference>
<sequence length="372" mass="39785">MRVGVPKEIKIHEYRVGLVPSSVRELVHHGHEVFVETEAGAGIGVWDQDYERAGATILPDAPQVFEKADMIVKVKEPQPSEIKMLRDGQILFTYLHLAADETQTRGLMDSGCIAIAYETVTDARGRLPLLAPMSEVAGRMSVQVGAHHLEKEQGGRGVLLGGVAGVPAADVVVIGGGVSGTNAARMAMGMEARVTVIDRSLDRLMELDTIFGPTLNTIYSTVDAIEHHVTNADLVIGAVLVPGAAAPKLVTQDMVKAMRPGSVMVDIAIDQGGCFETSRPTSHSDPTYVVDDVVHYCVTNMPGAVARTSTFALNNATLPFALKLANDGYRAALGKDVHLRAGLNIHQGQCTYRAVADEFGMDYHAPEEVLGL</sequence>
<keyword evidence="3 5" id="KW-0560">Oxidoreductase</keyword>
<feature type="binding site" evidence="7">
    <location>
        <position position="75"/>
    </location>
    <ligand>
        <name>substrate</name>
    </ligand>
</feature>
<name>A0A3S2W6T0_9PROT</name>
<feature type="domain" description="Alanine dehydrogenase/pyridine nucleotide transhydrogenase N-terminal" evidence="10">
    <location>
        <begin position="4"/>
        <end position="137"/>
    </location>
</feature>
<comment type="similarity">
    <text evidence="1 5">Belongs to the AlaDH/PNT family.</text>
</comment>
<dbReference type="InterPro" id="IPR008141">
    <property type="entry name" value="Ala_DH"/>
</dbReference>
<evidence type="ECO:0000313" key="11">
    <source>
        <dbReference type="EMBL" id="RVU38658.1"/>
    </source>
</evidence>
<dbReference type="RefSeq" id="WP_127764031.1">
    <property type="nucleotide sequence ID" value="NZ_SADE01000001.1"/>
</dbReference>
<dbReference type="FunFam" id="3.40.50.720:FF:000049">
    <property type="entry name" value="Alanine dehydrogenase"/>
    <property type="match status" value="1"/>
</dbReference>
<evidence type="ECO:0000256" key="7">
    <source>
        <dbReference type="PIRSR" id="PIRSR000183-2"/>
    </source>
</evidence>
<feature type="binding site" evidence="8">
    <location>
        <begin position="298"/>
        <end position="301"/>
    </location>
    <ligand>
        <name>NAD(+)</name>
        <dbReference type="ChEBI" id="CHEBI:57540"/>
    </ligand>
</feature>
<dbReference type="SMART" id="SM01003">
    <property type="entry name" value="AlaDh_PNT_N"/>
    <property type="match status" value="1"/>
</dbReference>
<comment type="catalytic activity">
    <reaction evidence="5">
        <text>L-alanine + NAD(+) + H2O = pyruvate + NH4(+) + NADH + H(+)</text>
        <dbReference type="Rhea" id="RHEA:18405"/>
        <dbReference type="ChEBI" id="CHEBI:15361"/>
        <dbReference type="ChEBI" id="CHEBI:15377"/>
        <dbReference type="ChEBI" id="CHEBI:15378"/>
        <dbReference type="ChEBI" id="CHEBI:28938"/>
        <dbReference type="ChEBI" id="CHEBI:57540"/>
        <dbReference type="ChEBI" id="CHEBI:57945"/>
        <dbReference type="ChEBI" id="CHEBI:57972"/>
        <dbReference type="EC" id="1.4.1.1"/>
    </reaction>
</comment>
<dbReference type="EMBL" id="SADE01000001">
    <property type="protein sequence ID" value="RVU38658.1"/>
    <property type="molecule type" value="Genomic_DNA"/>
</dbReference>
<dbReference type="GO" id="GO:0005886">
    <property type="term" value="C:plasma membrane"/>
    <property type="evidence" value="ECO:0007669"/>
    <property type="project" value="TreeGrafter"/>
</dbReference>
<dbReference type="PANTHER" id="PTHR42795:SF1">
    <property type="entry name" value="ALANINE DEHYDROGENASE"/>
    <property type="match status" value="1"/>
</dbReference>
<dbReference type="InterPro" id="IPR036291">
    <property type="entry name" value="NAD(P)-bd_dom_sf"/>
</dbReference>
<evidence type="ECO:0000256" key="2">
    <source>
        <dbReference type="ARBA" id="ARBA00012897"/>
    </source>
</evidence>
<gene>
    <name evidence="11" type="primary">ald</name>
    <name evidence="11" type="ORF">EOI86_05115</name>
</gene>
<dbReference type="SUPFAM" id="SSF51735">
    <property type="entry name" value="NAD(P)-binding Rossmann-fold domains"/>
    <property type="match status" value="1"/>
</dbReference>
<evidence type="ECO:0000256" key="8">
    <source>
        <dbReference type="PIRSR" id="PIRSR000183-3"/>
    </source>
</evidence>
<keyword evidence="8" id="KW-0547">Nucleotide-binding</keyword>
<feature type="active site" description="Proton donor/acceptor" evidence="6">
    <location>
        <position position="270"/>
    </location>
</feature>
<dbReference type="GO" id="GO:0042853">
    <property type="term" value="P:L-alanine catabolic process"/>
    <property type="evidence" value="ECO:0007669"/>
    <property type="project" value="InterPro"/>
</dbReference>
<evidence type="ECO:0000256" key="6">
    <source>
        <dbReference type="PIRSR" id="PIRSR000183-1"/>
    </source>
</evidence>
<dbReference type="InterPro" id="IPR007886">
    <property type="entry name" value="AlaDH/PNT_N"/>
</dbReference>
<dbReference type="AlphaFoldDB" id="A0A3S2W6T0"/>
<protein>
    <recommendedName>
        <fullName evidence="2 5">Alanine dehydrogenase</fullName>
        <ecNumber evidence="2 5">1.4.1.1</ecNumber>
    </recommendedName>
</protein>